<dbReference type="CDD" id="cd17535">
    <property type="entry name" value="REC_NarL-like"/>
    <property type="match status" value="1"/>
</dbReference>
<dbReference type="InterPro" id="IPR058245">
    <property type="entry name" value="NreC/VraR/RcsB-like_REC"/>
</dbReference>
<evidence type="ECO:0000256" key="4">
    <source>
        <dbReference type="ARBA" id="ARBA00023163"/>
    </source>
</evidence>
<dbReference type="GO" id="GO:0003677">
    <property type="term" value="F:DNA binding"/>
    <property type="evidence" value="ECO:0007669"/>
    <property type="project" value="UniProtKB-KW"/>
</dbReference>
<protein>
    <submittedName>
        <fullName evidence="8">DNA-binding NarL/FixJ family response regulator</fullName>
    </submittedName>
</protein>
<dbReference type="GO" id="GO:0006355">
    <property type="term" value="P:regulation of DNA-templated transcription"/>
    <property type="evidence" value="ECO:0007669"/>
    <property type="project" value="InterPro"/>
</dbReference>
<organism evidence="8 9">
    <name type="scientific">Kitasatospora kifunensis</name>
    <name type="common">Streptomyces kifunensis</name>
    <dbReference type="NCBI Taxonomy" id="58351"/>
    <lineage>
        <taxon>Bacteria</taxon>
        <taxon>Bacillati</taxon>
        <taxon>Actinomycetota</taxon>
        <taxon>Actinomycetes</taxon>
        <taxon>Kitasatosporales</taxon>
        <taxon>Streptomycetaceae</taxon>
        <taxon>Kitasatospora</taxon>
    </lineage>
</organism>
<dbReference type="PROSITE" id="PS50110">
    <property type="entry name" value="RESPONSE_REGULATORY"/>
    <property type="match status" value="1"/>
</dbReference>
<reference evidence="8 9" key="1">
    <citation type="submission" date="2020-08" db="EMBL/GenBank/DDBJ databases">
        <title>Sequencing the genomes of 1000 actinobacteria strains.</title>
        <authorList>
            <person name="Klenk H.-P."/>
        </authorList>
    </citation>
    <scope>NUCLEOTIDE SEQUENCE [LARGE SCALE GENOMIC DNA]</scope>
    <source>
        <strain evidence="8 9">DSM 41654</strain>
    </source>
</reference>
<dbReference type="Proteomes" id="UP000540506">
    <property type="component" value="Unassembled WGS sequence"/>
</dbReference>
<evidence type="ECO:0000256" key="1">
    <source>
        <dbReference type="ARBA" id="ARBA00022553"/>
    </source>
</evidence>
<evidence type="ECO:0000259" key="7">
    <source>
        <dbReference type="PROSITE" id="PS50110"/>
    </source>
</evidence>
<keyword evidence="9" id="KW-1185">Reference proteome</keyword>
<evidence type="ECO:0000256" key="5">
    <source>
        <dbReference type="PROSITE-ProRule" id="PRU00169"/>
    </source>
</evidence>
<sequence>MLRVVIAEDSVLLREGLTRLLTDRGLEVVAGVGDGEALLKAIHDLAAAGTLPDVVVADVRMPPTHTDEGVRACVALRGLYPGLGVLVLSQYVEQQYAAELLAGSTRGVGYLLKDRVAEVREFVDAVVRVAGGGTALDPEVVQQLLSRSRKSDALGALTPRERAVLALMAEGRTNAAVAKALVVSDGAVEKHVSNIFLKLGLAQSPEDHRRVLAVLTYLNS</sequence>
<dbReference type="PANTHER" id="PTHR43214:SF24">
    <property type="entry name" value="TRANSCRIPTIONAL REGULATORY PROTEIN NARL-RELATED"/>
    <property type="match status" value="1"/>
</dbReference>
<dbReference type="GO" id="GO:0000160">
    <property type="term" value="P:phosphorelay signal transduction system"/>
    <property type="evidence" value="ECO:0007669"/>
    <property type="project" value="InterPro"/>
</dbReference>
<dbReference type="SMART" id="SM00448">
    <property type="entry name" value="REC"/>
    <property type="match status" value="1"/>
</dbReference>
<dbReference type="SMART" id="SM00421">
    <property type="entry name" value="HTH_LUXR"/>
    <property type="match status" value="1"/>
</dbReference>
<dbReference type="PROSITE" id="PS50043">
    <property type="entry name" value="HTH_LUXR_2"/>
    <property type="match status" value="1"/>
</dbReference>
<comment type="caution">
    <text evidence="8">The sequence shown here is derived from an EMBL/GenBank/DDBJ whole genome shotgun (WGS) entry which is preliminary data.</text>
</comment>
<proteinExistence type="predicted"/>
<keyword evidence="1 5" id="KW-0597">Phosphoprotein</keyword>
<evidence type="ECO:0000256" key="3">
    <source>
        <dbReference type="ARBA" id="ARBA00023125"/>
    </source>
</evidence>
<dbReference type="InterPro" id="IPR011006">
    <property type="entry name" value="CheY-like_superfamily"/>
</dbReference>
<accession>A0A7W7R253</accession>
<gene>
    <name evidence="8" type="ORF">FHR34_003010</name>
</gene>
<dbReference type="SUPFAM" id="SSF52172">
    <property type="entry name" value="CheY-like"/>
    <property type="match status" value="1"/>
</dbReference>
<name>A0A7W7R253_KITKI</name>
<feature type="domain" description="HTH luxR-type" evidence="6">
    <location>
        <begin position="150"/>
        <end position="220"/>
    </location>
</feature>
<dbReference type="InterPro" id="IPR000792">
    <property type="entry name" value="Tscrpt_reg_LuxR_C"/>
</dbReference>
<dbReference type="InterPro" id="IPR016032">
    <property type="entry name" value="Sig_transdc_resp-reg_C-effctor"/>
</dbReference>
<dbReference type="InterPro" id="IPR039420">
    <property type="entry name" value="WalR-like"/>
</dbReference>
<dbReference type="Pfam" id="PF00196">
    <property type="entry name" value="GerE"/>
    <property type="match status" value="1"/>
</dbReference>
<dbReference type="SUPFAM" id="SSF46894">
    <property type="entry name" value="C-terminal effector domain of the bipartite response regulators"/>
    <property type="match status" value="1"/>
</dbReference>
<dbReference type="EMBL" id="JACHJV010000001">
    <property type="protein sequence ID" value="MBB4924017.1"/>
    <property type="molecule type" value="Genomic_DNA"/>
</dbReference>
<evidence type="ECO:0000313" key="8">
    <source>
        <dbReference type="EMBL" id="MBB4924017.1"/>
    </source>
</evidence>
<keyword evidence="3 8" id="KW-0238">DNA-binding</keyword>
<evidence type="ECO:0000313" key="9">
    <source>
        <dbReference type="Proteomes" id="UP000540506"/>
    </source>
</evidence>
<evidence type="ECO:0000256" key="2">
    <source>
        <dbReference type="ARBA" id="ARBA00023015"/>
    </source>
</evidence>
<feature type="domain" description="Response regulatory" evidence="7">
    <location>
        <begin position="3"/>
        <end position="128"/>
    </location>
</feature>
<dbReference type="CDD" id="cd06170">
    <property type="entry name" value="LuxR_C_like"/>
    <property type="match status" value="1"/>
</dbReference>
<dbReference type="AlphaFoldDB" id="A0A7W7R253"/>
<keyword evidence="2" id="KW-0805">Transcription regulation</keyword>
<dbReference type="Gene3D" id="3.40.50.2300">
    <property type="match status" value="1"/>
</dbReference>
<dbReference type="InterPro" id="IPR001789">
    <property type="entry name" value="Sig_transdc_resp-reg_receiver"/>
</dbReference>
<evidence type="ECO:0000259" key="6">
    <source>
        <dbReference type="PROSITE" id="PS50043"/>
    </source>
</evidence>
<feature type="modified residue" description="4-aspartylphosphate" evidence="5">
    <location>
        <position position="58"/>
    </location>
</feature>
<dbReference type="PANTHER" id="PTHR43214">
    <property type="entry name" value="TWO-COMPONENT RESPONSE REGULATOR"/>
    <property type="match status" value="1"/>
</dbReference>
<dbReference type="PRINTS" id="PR00038">
    <property type="entry name" value="HTHLUXR"/>
</dbReference>
<keyword evidence="4" id="KW-0804">Transcription</keyword>
<dbReference type="Pfam" id="PF00072">
    <property type="entry name" value="Response_reg"/>
    <property type="match status" value="1"/>
</dbReference>